<protein>
    <submittedName>
        <fullName evidence="1">Uncharacterized protein</fullName>
    </submittedName>
</protein>
<name>A0A7T5URJ3_9BACT</name>
<reference evidence="1 2" key="1">
    <citation type="submission" date="2020-07" db="EMBL/GenBank/DDBJ databases">
        <title>Huge and variable diversity of episymbiotic CPR bacteria and DPANN archaea in groundwater ecosystems.</title>
        <authorList>
            <person name="He C.Y."/>
            <person name="Keren R."/>
            <person name="Whittaker M."/>
            <person name="Farag I.F."/>
            <person name="Doudna J."/>
            <person name="Cate J.H.D."/>
            <person name="Banfield J.F."/>
        </authorList>
    </citation>
    <scope>NUCLEOTIDE SEQUENCE [LARGE SCALE GENOMIC DNA]</scope>
    <source>
        <strain evidence="1">NC_groundwater_541_Ag_S-0.1um_46_50</strain>
    </source>
</reference>
<proteinExistence type="predicted"/>
<dbReference type="EMBL" id="CP066690">
    <property type="protein sequence ID" value="QQG45621.1"/>
    <property type="molecule type" value="Genomic_DNA"/>
</dbReference>
<evidence type="ECO:0000313" key="1">
    <source>
        <dbReference type="EMBL" id="QQG45621.1"/>
    </source>
</evidence>
<dbReference type="AlphaFoldDB" id="A0A7T5URJ3"/>
<evidence type="ECO:0000313" key="2">
    <source>
        <dbReference type="Proteomes" id="UP000595618"/>
    </source>
</evidence>
<sequence>MERMTVKKKVGETDRVLLYGTDHNYHLIARTVDDVEVGDTVEYEPYGVNFGWFKRVIYRPSSKAV</sequence>
<organism evidence="1 2">
    <name type="scientific">Candidatus Sungiibacteriota bacterium</name>
    <dbReference type="NCBI Taxonomy" id="2750080"/>
    <lineage>
        <taxon>Bacteria</taxon>
        <taxon>Candidatus Sungiibacteriota</taxon>
    </lineage>
</organism>
<gene>
    <name evidence="1" type="ORF">HYW89_01735</name>
</gene>
<accession>A0A7T5URJ3</accession>
<dbReference type="Proteomes" id="UP000595618">
    <property type="component" value="Chromosome"/>
</dbReference>